<dbReference type="AlphaFoldDB" id="A0A1S8BME4"/>
<evidence type="ECO:0000259" key="1">
    <source>
        <dbReference type="Pfam" id="PF02129"/>
    </source>
</evidence>
<dbReference type="Pfam" id="PF02129">
    <property type="entry name" value="Peptidase_S15"/>
    <property type="match status" value="1"/>
</dbReference>
<dbReference type="Gene3D" id="1.10.3020.20">
    <property type="match status" value="1"/>
</dbReference>
<protein>
    <submittedName>
        <fullName evidence="2">Putative serine esterase</fullName>
    </submittedName>
</protein>
<evidence type="ECO:0000313" key="3">
    <source>
        <dbReference type="Proteomes" id="UP000190776"/>
    </source>
</evidence>
<organism evidence="2 3">
    <name type="scientific">Diplodia seriata</name>
    <dbReference type="NCBI Taxonomy" id="420778"/>
    <lineage>
        <taxon>Eukaryota</taxon>
        <taxon>Fungi</taxon>
        <taxon>Dikarya</taxon>
        <taxon>Ascomycota</taxon>
        <taxon>Pezizomycotina</taxon>
        <taxon>Dothideomycetes</taxon>
        <taxon>Dothideomycetes incertae sedis</taxon>
        <taxon>Botryosphaeriales</taxon>
        <taxon>Botryosphaeriaceae</taxon>
        <taxon>Diplodia</taxon>
    </lineage>
</organism>
<feature type="domain" description="Xaa-Pro dipeptidyl-peptidase-like" evidence="1">
    <location>
        <begin position="1"/>
        <end position="70"/>
    </location>
</feature>
<dbReference type="SUPFAM" id="SSF53474">
    <property type="entry name" value="alpha/beta-Hydrolases"/>
    <property type="match status" value="1"/>
</dbReference>
<evidence type="ECO:0000313" key="2">
    <source>
        <dbReference type="EMBL" id="OMP88712.1"/>
    </source>
</evidence>
<dbReference type="Proteomes" id="UP000190776">
    <property type="component" value="Unassembled WGS sequence"/>
</dbReference>
<dbReference type="EMBL" id="MSZU01000074">
    <property type="protein sequence ID" value="OMP88712.1"/>
    <property type="molecule type" value="Genomic_DNA"/>
</dbReference>
<dbReference type="GO" id="GO:0016787">
    <property type="term" value="F:hydrolase activity"/>
    <property type="evidence" value="ECO:0007669"/>
    <property type="project" value="InterPro"/>
</dbReference>
<dbReference type="InterPro" id="IPR000383">
    <property type="entry name" value="Xaa-Pro-like_dom"/>
</dbReference>
<name>A0A1S8BME4_9PEZI</name>
<accession>A0A1S8BME4</accession>
<dbReference type="NCBIfam" id="TIGR00976">
    <property type="entry name" value="CocE_NonD"/>
    <property type="match status" value="1"/>
</dbReference>
<dbReference type="STRING" id="420778.A0A1S8BME4"/>
<dbReference type="OrthoDB" id="2578740at2759"/>
<gene>
    <name evidence="2" type="ORF">BK809_0005433</name>
</gene>
<dbReference type="InterPro" id="IPR005674">
    <property type="entry name" value="CocE/Ser_esterase"/>
</dbReference>
<comment type="caution">
    <text evidence="2">The sequence shown here is derived from an EMBL/GenBank/DDBJ whole genome shotgun (WGS) entry which is preliminary data.</text>
</comment>
<proteinExistence type="predicted"/>
<dbReference type="InterPro" id="IPR029058">
    <property type="entry name" value="AB_hydrolase_fold"/>
</dbReference>
<sequence>MYDVVDWVYKQPWCNGSVAFAGNSWLAIAQINFAARLSHPAVKAFAPWEGMTDVYRQQAVRGGIPRVEFAENVILKGFAGIFTPFYHLRYCVLTFKRPWSC</sequence>
<reference evidence="2 3" key="1">
    <citation type="submission" date="2017-01" db="EMBL/GenBank/DDBJ databases">
        <title>Draft genome sequence of Diplodia seriata F98.1, a fungal species involved in grapevine trunk diseases.</title>
        <authorList>
            <person name="Robert-Siegwald G."/>
            <person name="Vallet J."/>
            <person name="Abou-Mansour E."/>
            <person name="Xu J."/>
            <person name="Rey P."/>
            <person name="Bertsch C."/>
            <person name="Rego C."/>
            <person name="Larignon P."/>
            <person name="Fontaine F."/>
            <person name="Lebrun M.-H."/>
        </authorList>
    </citation>
    <scope>NUCLEOTIDE SEQUENCE [LARGE SCALE GENOMIC DNA]</scope>
    <source>
        <strain evidence="2 3">F98.1</strain>
    </source>
</reference>
<dbReference type="Gene3D" id="3.40.50.1820">
    <property type="entry name" value="alpha/beta hydrolase"/>
    <property type="match status" value="1"/>
</dbReference>